<feature type="compositionally biased region" description="Low complexity" evidence="1">
    <location>
        <begin position="280"/>
        <end position="292"/>
    </location>
</feature>
<evidence type="ECO:0000256" key="1">
    <source>
        <dbReference type="SAM" id="MobiDB-lite"/>
    </source>
</evidence>
<name>A0A2T9Y3F5_9FUNG</name>
<accession>A0A2T9Y3F5</accession>
<keyword evidence="3" id="KW-1185">Reference proteome</keyword>
<reference evidence="2 3" key="1">
    <citation type="journal article" date="2018" name="MBio">
        <title>Comparative Genomics Reveals the Core Gene Toolbox for the Fungus-Insect Symbiosis.</title>
        <authorList>
            <person name="Wang Y."/>
            <person name="Stata M."/>
            <person name="Wang W."/>
            <person name="Stajich J.E."/>
            <person name="White M.M."/>
            <person name="Moncalvo J.M."/>
        </authorList>
    </citation>
    <scope>NUCLEOTIDE SEQUENCE [LARGE SCALE GENOMIC DNA]</scope>
    <source>
        <strain evidence="2 3">AUS-77-4</strain>
    </source>
</reference>
<protein>
    <submittedName>
        <fullName evidence="2">Uncharacterized protein</fullName>
    </submittedName>
</protein>
<sequence length="314" mass="36230">MRPDPYKQKVSQKYKKSHPNLDSSKKPSKQKGTPIAENVEQILQDPESIKKIESERNLVNKSSNFRKGNQEKSVGYNKSKLYILIPQKDLKFVIYIKLEFERRPIKSNLWRYEENADEELEDSKNEVDELLSYIKNKVSESTGITDSFMKLNLEPSKADLDAENWNKDEDQLSLFEISEESILELNNEDVSIEEFIYAPFKMNQFTFSKMDKYSDELVHKKAYENETLTNAKTTDTVFIKPKKLETSSLIPSTKKSILLSINNKPTHVTKNSGDKKFPLTPETTKTPNVTTEGGPKKIEAVTIDDLESWLDDML</sequence>
<comment type="caution">
    <text evidence="2">The sequence shown here is derived from an EMBL/GenBank/DDBJ whole genome shotgun (WGS) entry which is preliminary data.</text>
</comment>
<dbReference type="EMBL" id="MBFT01000828">
    <property type="protein sequence ID" value="PVU86882.1"/>
    <property type="molecule type" value="Genomic_DNA"/>
</dbReference>
<evidence type="ECO:0000313" key="2">
    <source>
        <dbReference type="EMBL" id="PVU86882.1"/>
    </source>
</evidence>
<gene>
    <name evidence="2" type="ORF">BB559_006356</name>
</gene>
<dbReference type="AlphaFoldDB" id="A0A2T9Y3F5"/>
<proteinExistence type="predicted"/>
<evidence type="ECO:0000313" key="3">
    <source>
        <dbReference type="Proteomes" id="UP000245699"/>
    </source>
</evidence>
<dbReference type="Proteomes" id="UP000245699">
    <property type="component" value="Unassembled WGS sequence"/>
</dbReference>
<feature type="region of interest" description="Disordered" evidence="1">
    <location>
        <begin position="269"/>
        <end position="294"/>
    </location>
</feature>
<feature type="region of interest" description="Disordered" evidence="1">
    <location>
        <begin position="1"/>
        <end position="40"/>
    </location>
</feature>
<organism evidence="2 3">
    <name type="scientific">Furculomyces boomerangus</name>
    <dbReference type="NCBI Taxonomy" id="61424"/>
    <lineage>
        <taxon>Eukaryota</taxon>
        <taxon>Fungi</taxon>
        <taxon>Fungi incertae sedis</taxon>
        <taxon>Zoopagomycota</taxon>
        <taxon>Kickxellomycotina</taxon>
        <taxon>Harpellomycetes</taxon>
        <taxon>Harpellales</taxon>
        <taxon>Harpellaceae</taxon>
        <taxon>Furculomyces</taxon>
    </lineage>
</organism>